<reference evidence="2" key="1">
    <citation type="journal article" date="2014" name="Int. J. Syst. Evol. Microbiol.">
        <title>Complete genome sequence of Corynebacterium casei LMG S-19264T (=DSM 44701T), isolated from a smear-ripened cheese.</title>
        <authorList>
            <consortium name="US DOE Joint Genome Institute (JGI-PGF)"/>
            <person name="Walter F."/>
            <person name="Albersmeier A."/>
            <person name="Kalinowski J."/>
            <person name="Ruckert C."/>
        </authorList>
    </citation>
    <scope>NUCLEOTIDE SEQUENCE</scope>
    <source>
        <strain evidence="2">KCTC 42097</strain>
    </source>
</reference>
<dbReference type="AlphaFoldDB" id="A0A8J3DK64"/>
<dbReference type="InterPro" id="IPR010279">
    <property type="entry name" value="YqjD/ElaB"/>
</dbReference>
<name>A0A8J3DK64_9HYPH</name>
<feature type="coiled-coil region" evidence="1">
    <location>
        <begin position="15"/>
        <end position="86"/>
    </location>
</feature>
<keyword evidence="3" id="KW-1185">Reference proteome</keyword>
<evidence type="ECO:0000256" key="1">
    <source>
        <dbReference type="SAM" id="Coils"/>
    </source>
</evidence>
<comment type="caution">
    <text evidence="2">The sequence shown here is derived from an EMBL/GenBank/DDBJ whole genome shotgun (WGS) entry which is preliminary data.</text>
</comment>
<dbReference type="Proteomes" id="UP000641137">
    <property type="component" value="Unassembled WGS sequence"/>
</dbReference>
<gene>
    <name evidence="2" type="ORF">GCM10010136_27390</name>
</gene>
<dbReference type="RefSeq" id="WP_189491234.1">
    <property type="nucleotide sequence ID" value="NZ_BMZO01000009.1"/>
</dbReference>
<evidence type="ECO:0008006" key="4">
    <source>
        <dbReference type="Google" id="ProtNLM"/>
    </source>
</evidence>
<evidence type="ECO:0000313" key="3">
    <source>
        <dbReference type="Proteomes" id="UP000641137"/>
    </source>
</evidence>
<dbReference type="EMBL" id="BMZO01000009">
    <property type="protein sequence ID" value="GHC76583.1"/>
    <property type="molecule type" value="Genomic_DNA"/>
</dbReference>
<dbReference type="GO" id="GO:0043022">
    <property type="term" value="F:ribosome binding"/>
    <property type="evidence" value="ECO:0007669"/>
    <property type="project" value="InterPro"/>
</dbReference>
<accession>A0A8J3DK64</accession>
<protein>
    <recommendedName>
        <fullName evidence="4">ElaB/YqjD/DUF883 family membrane-anchored ribosome-binding protein</fullName>
    </recommendedName>
</protein>
<organism evidence="2 3">
    <name type="scientific">Limoniibacter endophyticus</name>
    <dbReference type="NCBI Taxonomy" id="1565040"/>
    <lineage>
        <taxon>Bacteria</taxon>
        <taxon>Pseudomonadati</taxon>
        <taxon>Pseudomonadota</taxon>
        <taxon>Alphaproteobacteria</taxon>
        <taxon>Hyphomicrobiales</taxon>
        <taxon>Bartonellaceae</taxon>
        <taxon>Limoniibacter</taxon>
    </lineage>
</organism>
<reference evidence="2" key="2">
    <citation type="submission" date="2020-09" db="EMBL/GenBank/DDBJ databases">
        <authorList>
            <person name="Sun Q."/>
            <person name="Kim S."/>
        </authorList>
    </citation>
    <scope>NUCLEOTIDE SEQUENCE</scope>
    <source>
        <strain evidence="2">KCTC 42097</strain>
    </source>
</reference>
<evidence type="ECO:0000313" key="2">
    <source>
        <dbReference type="EMBL" id="GHC76583.1"/>
    </source>
</evidence>
<dbReference type="PANTHER" id="PTHR35893:SF3">
    <property type="entry name" value="INNER MEMBRANE PROTEIN"/>
    <property type="match status" value="1"/>
</dbReference>
<keyword evidence="1" id="KW-0175">Coiled coil</keyword>
<sequence length="108" mass="11603">MATTNKSETAPRDAVKDIERDIQALREDIANLASQLAAAGKEQAQAAKGAAYAKAEELRRRGEDAVERARANAEDVEAQIIDHVHEKPITSLAIAAGVGFLTALILRR</sequence>
<proteinExistence type="predicted"/>
<dbReference type="PANTHER" id="PTHR35893">
    <property type="entry name" value="INNER MEMBRANE PROTEIN-RELATED"/>
    <property type="match status" value="1"/>
</dbReference>